<proteinExistence type="predicted"/>
<evidence type="ECO:0000313" key="3">
    <source>
        <dbReference type="Proteomes" id="UP000307956"/>
    </source>
</evidence>
<evidence type="ECO:0000313" key="2">
    <source>
        <dbReference type="EMBL" id="THF65368.1"/>
    </source>
</evidence>
<comment type="caution">
    <text evidence="2">The sequence shown here is derived from an EMBL/GenBank/DDBJ whole genome shotgun (WGS) entry which is preliminary data.</text>
</comment>
<protein>
    <recommendedName>
        <fullName evidence="4">Porin</fullName>
    </recommendedName>
</protein>
<sequence length="403" mass="43756">MKARPHLAACLVAALGAVLPAQLRAEAPDFHLSGFATVGALVTDRSDVWAYRSGFNKPGRNRLDFGTDTLVGVQGSLRVGQASDFTVQAVSSETPHGDYDPRIAWAFWRYNVNAALTLRAGRLRAPFFMLSDSLNVNYAYPWVRPPQEVYGLNPFSEIDGADLLLRVPAGALELELKPYFGNGRIDLADDSRATLRDVRGINVALSGVHLSAHLSHGEGRLHVKWGDDGYRAVAAGLTQAGGALAGVPAQLAGDEGRARFSSAGLQWDDGRHLVIAEAVQRRVNRYVNSAQAWQLTVGQRSGSFTHFLTLARQRQDRPVARADIADPALAAGFAAFLASRNEAQRSVTVGTRWDFARNAAFKAQLSRARIDRDAWGSFFPGDPRQPPGGHRVHVLSLSLDVVF</sequence>
<dbReference type="Proteomes" id="UP000307956">
    <property type="component" value="Unassembled WGS sequence"/>
</dbReference>
<reference evidence="2 3" key="1">
    <citation type="submission" date="2019-04" db="EMBL/GenBank/DDBJ databases">
        <title>Azoarcus rhizosphaerae sp. nov. isolated from rhizosphere of Ficus religiosa.</title>
        <authorList>
            <person name="Lin S.-Y."/>
            <person name="Hameed A."/>
            <person name="Hsu Y.-H."/>
            <person name="Young C.-C."/>
        </authorList>
    </citation>
    <scope>NUCLEOTIDE SEQUENCE [LARGE SCALE GENOMIC DNA]</scope>
    <source>
        <strain evidence="2 3">CC-YHH848</strain>
    </source>
</reference>
<name>A0A4S4AYY4_9RHOO</name>
<dbReference type="EMBL" id="SSOD01000001">
    <property type="protein sequence ID" value="THF65368.1"/>
    <property type="molecule type" value="Genomic_DNA"/>
</dbReference>
<feature type="chain" id="PRO_5020433046" description="Porin" evidence="1">
    <location>
        <begin position="26"/>
        <end position="403"/>
    </location>
</feature>
<dbReference type="SUPFAM" id="SSF56935">
    <property type="entry name" value="Porins"/>
    <property type="match status" value="1"/>
</dbReference>
<evidence type="ECO:0008006" key="4">
    <source>
        <dbReference type="Google" id="ProtNLM"/>
    </source>
</evidence>
<dbReference type="OrthoDB" id="197869at2"/>
<keyword evidence="3" id="KW-1185">Reference proteome</keyword>
<feature type="signal peptide" evidence="1">
    <location>
        <begin position="1"/>
        <end position="25"/>
    </location>
</feature>
<dbReference type="RefSeq" id="WP_136383261.1">
    <property type="nucleotide sequence ID" value="NZ_SSOD01000001.1"/>
</dbReference>
<gene>
    <name evidence="2" type="ORF">E6O51_01845</name>
</gene>
<keyword evidence="1" id="KW-0732">Signal</keyword>
<evidence type="ECO:0000256" key="1">
    <source>
        <dbReference type="SAM" id="SignalP"/>
    </source>
</evidence>
<organism evidence="2 3">
    <name type="scientific">Pseudothauera rhizosphaerae</name>
    <dbReference type="NCBI Taxonomy" id="2565932"/>
    <lineage>
        <taxon>Bacteria</taxon>
        <taxon>Pseudomonadati</taxon>
        <taxon>Pseudomonadota</taxon>
        <taxon>Betaproteobacteria</taxon>
        <taxon>Rhodocyclales</taxon>
        <taxon>Zoogloeaceae</taxon>
        <taxon>Pseudothauera</taxon>
    </lineage>
</organism>
<dbReference type="AlphaFoldDB" id="A0A4S4AYY4"/>
<accession>A0A4S4AYY4</accession>